<dbReference type="NCBIfam" id="TIGR00196">
    <property type="entry name" value="yjeF_cterm"/>
    <property type="match status" value="1"/>
</dbReference>
<protein>
    <recommendedName>
        <fullName evidence="7">ATP-dependent (S)-NAD(P)H-hydrate dehydratase</fullName>
        <ecNumber evidence="7">4.2.1.93</ecNumber>
    </recommendedName>
    <alternativeName>
        <fullName evidence="7">ATP-dependent NAD(P)HX dehydratase</fullName>
    </alternativeName>
</protein>
<evidence type="ECO:0000313" key="10">
    <source>
        <dbReference type="Proteomes" id="UP000009328"/>
    </source>
</evidence>
<dbReference type="PANTHER" id="PTHR12592:SF0">
    <property type="entry name" value="ATP-DEPENDENT (S)-NAD(P)H-HYDRATE DEHYDRATASE"/>
    <property type="match status" value="1"/>
</dbReference>
<feature type="binding site" evidence="7">
    <location>
        <position position="123"/>
    </location>
    <ligand>
        <name>(6S)-NADPHX</name>
        <dbReference type="ChEBI" id="CHEBI:64076"/>
    </ligand>
</feature>
<keyword evidence="5 7" id="KW-0456">Lyase</keyword>
<feature type="binding site" evidence="7">
    <location>
        <begin position="234"/>
        <end position="243"/>
    </location>
    <ligand>
        <name>ATP</name>
        <dbReference type="ChEBI" id="CHEBI:30616"/>
    </ligand>
</feature>
<dbReference type="GO" id="GO:0110051">
    <property type="term" value="P:metabolite repair"/>
    <property type="evidence" value="ECO:0007669"/>
    <property type="project" value="TreeGrafter"/>
</dbReference>
<feature type="binding site" evidence="7">
    <location>
        <begin position="215"/>
        <end position="219"/>
    </location>
    <ligand>
        <name>ATP</name>
        <dbReference type="ChEBI" id="CHEBI:30616"/>
    </ligand>
</feature>
<name>K0KF57_WICCF</name>
<evidence type="ECO:0000256" key="5">
    <source>
        <dbReference type="ARBA" id="ARBA00023239"/>
    </source>
</evidence>
<feature type="binding site" evidence="7">
    <location>
        <begin position="176"/>
        <end position="182"/>
    </location>
    <ligand>
        <name>(6S)-NADPHX</name>
        <dbReference type="ChEBI" id="CHEBI:64076"/>
    </ligand>
</feature>
<keyword evidence="7" id="KW-0597">Phosphoprotein</keyword>
<dbReference type="Proteomes" id="UP000009328">
    <property type="component" value="Unassembled WGS sequence"/>
</dbReference>
<organism evidence="9 10">
    <name type="scientific">Wickerhamomyces ciferrii (strain ATCC 14091 / BCRC 22168 / CBS 111 / JCM 3599 / NBRC 0793 / NRRL Y-1031 F-60-10)</name>
    <name type="common">Yeast</name>
    <name type="synonym">Pichia ciferrii</name>
    <dbReference type="NCBI Taxonomy" id="1206466"/>
    <lineage>
        <taxon>Eukaryota</taxon>
        <taxon>Fungi</taxon>
        <taxon>Dikarya</taxon>
        <taxon>Ascomycota</taxon>
        <taxon>Saccharomycotina</taxon>
        <taxon>Saccharomycetes</taxon>
        <taxon>Phaffomycetales</taxon>
        <taxon>Wickerhamomycetaceae</taxon>
        <taxon>Wickerhamomyces</taxon>
    </lineage>
</organism>
<dbReference type="HAMAP" id="MF_01965">
    <property type="entry name" value="NADHX_dehydratase"/>
    <property type="match status" value="1"/>
</dbReference>
<dbReference type="GO" id="GO:0046496">
    <property type="term" value="P:nicotinamide nucleotide metabolic process"/>
    <property type="evidence" value="ECO:0007669"/>
    <property type="project" value="UniProtKB-UniRule"/>
</dbReference>
<comment type="similarity">
    <text evidence="7">Belongs to the NnrD/CARKD family.</text>
</comment>
<dbReference type="CDD" id="cd01171">
    <property type="entry name" value="YXKO-related"/>
    <property type="match status" value="1"/>
</dbReference>
<dbReference type="SUPFAM" id="SSF53613">
    <property type="entry name" value="Ribokinase-like"/>
    <property type="match status" value="1"/>
</dbReference>
<dbReference type="EC" id="4.2.1.93" evidence="7"/>
<keyword evidence="9" id="KW-0808">Transferase</keyword>
<dbReference type="PROSITE" id="PS01050">
    <property type="entry name" value="YJEF_C_2"/>
    <property type="match status" value="1"/>
</dbReference>
<dbReference type="InterPro" id="IPR029056">
    <property type="entry name" value="Ribokinase-like"/>
</dbReference>
<dbReference type="HOGENOM" id="CLU_030651_0_0_1"/>
<keyword evidence="10" id="KW-1185">Reference proteome</keyword>
<comment type="caution">
    <text evidence="9">The sequence shown here is derived from an EMBL/GenBank/DDBJ whole genome shotgun (WGS) entry which is preliminary data.</text>
</comment>
<dbReference type="FunCoup" id="K0KF57">
    <property type="interactions" value="182"/>
</dbReference>
<dbReference type="PANTHER" id="PTHR12592">
    <property type="entry name" value="ATP-DEPENDENT (S)-NAD(P)H-HYDRATE DEHYDRATASE FAMILY MEMBER"/>
    <property type="match status" value="1"/>
</dbReference>
<dbReference type="Gene3D" id="3.40.1190.20">
    <property type="match status" value="1"/>
</dbReference>
<evidence type="ECO:0000256" key="6">
    <source>
        <dbReference type="ARBA" id="ARBA00047472"/>
    </source>
</evidence>
<keyword evidence="2 7" id="KW-0067">ATP-binding</keyword>
<evidence type="ECO:0000256" key="7">
    <source>
        <dbReference type="HAMAP-Rule" id="MF_03157"/>
    </source>
</evidence>
<evidence type="ECO:0000256" key="2">
    <source>
        <dbReference type="ARBA" id="ARBA00022840"/>
    </source>
</evidence>
<reference evidence="9 10" key="1">
    <citation type="journal article" date="2012" name="Eukaryot. Cell">
        <title>Draft genome sequence of Wickerhamomyces ciferrii NRRL Y-1031 F-60-10.</title>
        <authorList>
            <person name="Schneider J."/>
            <person name="Andrea H."/>
            <person name="Blom J."/>
            <person name="Jaenicke S."/>
            <person name="Ruckert C."/>
            <person name="Schorsch C."/>
            <person name="Szczepanowski R."/>
            <person name="Farwick M."/>
            <person name="Goesmann A."/>
            <person name="Puhler A."/>
            <person name="Schaffer S."/>
            <person name="Tauch A."/>
            <person name="Kohler T."/>
            <person name="Brinkrolf K."/>
        </authorList>
    </citation>
    <scope>NUCLEOTIDE SEQUENCE [LARGE SCALE GENOMIC DNA]</scope>
    <source>
        <strain evidence="10">ATCC 14091 / BCRC 22168 / CBS 111 / JCM 3599 / NBRC 0793 / NRRL Y-1031 F-60-10</strain>
    </source>
</reference>
<comment type="catalytic activity">
    <reaction evidence="6 7">
        <text>(6S)-NADPHX + ATP = ADP + phosphate + NADPH + H(+)</text>
        <dbReference type="Rhea" id="RHEA:32231"/>
        <dbReference type="ChEBI" id="CHEBI:15378"/>
        <dbReference type="ChEBI" id="CHEBI:30616"/>
        <dbReference type="ChEBI" id="CHEBI:43474"/>
        <dbReference type="ChEBI" id="CHEBI:57783"/>
        <dbReference type="ChEBI" id="CHEBI:64076"/>
        <dbReference type="ChEBI" id="CHEBI:456216"/>
        <dbReference type="EC" id="4.2.1.93"/>
    </reaction>
</comment>
<dbReference type="GO" id="GO:0005737">
    <property type="term" value="C:cytoplasm"/>
    <property type="evidence" value="ECO:0007669"/>
    <property type="project" value="UniProtKB-SubCell"/>
</dbReference>
<comment type="function">
    <text evidence="7">Catalyzes the dehydration of the S-form of NAD(P)HX at the expense of ATP, which is converted to ADP. Together with NAD(P)HX epimerase, which catalyzes the epimerization of the S- and R-forms, the enzyme allows the repair of both epimers of NAD(P)HX, a damaged form of NAD(P)H that is a result of enzymatic or heat-dependent hydration.</text>
</comment>
<dbReference type="EMBL" id="CAIF01000007">
    <property type="protein sequence ID" value="CCH40852.1"/>
    <property type="molecule type" value="Genomic_DNA"/>
</dbReference>
<dbReference type="InterPro" id="IPR000631">
    <property type="entry name" value="CARKD"/>
</dbReference>
<comment type="cofactor">
    <cofactor evidence="7">
        <name>Mg(2+)</name>
        <dbReference type="ChEBI" id="CHEBI:18420"/>
    </cofactor>
</comment>
<dbReference type="AlphaFoldDB" id="K0KF57"/>
<sequence length="328" mass="36113">MSLKNKSAKDLLNLTKKLVPPLLPQFHKGQGMCLDRFYYTGAPYFAAHAAAVFGADLSHIICEKNAATVIKSYTPDLMVHPYLYEKDNVPDHVQNIDEFLESKVLPKVKSLLSRIHVAIVGPGLGRDELMLKTLEIVIGYLKEKQIPIIFDADGLYLLSQKPGLVHGYQLATLTPNVVEFKRLADAVGLDLDGRNPHQEASDLSNLLGGVTILRKGAVDIIAQYDQVIESNTKGSDRRSGGQGDTLTGTLATLTAWGESYKSFLWDHDGDVEEEDISLLAAFGASTATRVAAREAFRQKGRAMQATDLHANVGRAYQIVFEEENELFE</sequence>
<dbReference type="InParanoid" id="K0KF57"/>
<evidence type="ECO:0000256" key="3">
    <source>
        <dbReference type="ARBA" id="ARBA00022857"/>
    </source>
</evidence>
<dbReference type="eggNOG" id="KOG3974">
    <property type="taxonomic scope" value="Eukaryota"/>
</dbReference>
<dbReference type="GO" id="GO:0005524">
    <property type="term" value="F:ATP binding"/>
    <property type="evidence" value="ECO:0007669"/>
    <property type="project" value="UniProtKB-KW"/>
</dbReference>
<keyword evidence="7" id="KW-0963">Cytoplasm</keyword>
<feature type="domain" description="YjeF C-terminal" evidence="8">
    <location>
        <begin position="11"/>
        <end position="319"/>
    </location>
</feature>
<comment type="subcellular location">
    <subcellularLocation>
        <location evidence="7">Cytoplasm</location>
    </subcellularLocation>
</comment>
<proteinExistence type="inferred from homology"/>
<keyword evidence="3" id="KW-0521">NADP</keyword>
<evidence type="ECO:0000256" key="1">
    <source>
        <dbReference type="ARBA" id="ARBA00022741"/>
    </source>
</evidence>
<dbReference type="Pfam" id="PF01256">
    <property type="entry name" value="Carb_kinase"/>
    <property type="match status" value="1"/>
</dbReference>
<keyword evidence="9" id="KW-0418">Kinase</keyword>
<evidence type="ECO:0000259" key="8">
    <source>
        <dbReference type="PROSITE" id="PS51383"/>
    </source>
</evidence>
<comment type="catalytic activity">
    <reaction evidence="7">
        <text>(6S)-NADHX + ATP = ADP + phosphate + NADH + H(+)</text>
        <dbReference type="Rhea" id="RHEA:19017"/>
        <dbReference type="ChEBI" id="CHEBI:15378"/>
        <dbReference type="ChEBI" id="CHEBI:30616"/>
        <dbReference type="ChEBI" id="CHEBI:43474"/>
        <dbReference type="ChEBI" id="CHEBI:57945"/>
        <dbReference type="ChEBI" id="CHEBI:64074"/>
        <dbReference type="ChEBI" id="CHEBI:456216"/>
        <dbReference type="EC" id="4.2.1.93"/>
    </reaction>
</comment>
<dbReference type="PROSITE" id="PS51383">
    <property type="entry name" value="YJEF_C_3"/>
    <property type="match status" value="1"/>
</dbReference>
<evidence type="ECO:0000313" key="9">
    <source>
        <dbReference type="EMBL" id="CCH40852.1"/>
    </source>
</evidence>
<accession>K0KF57</accession>
<dbReference type="STRING" id="1206466.K0KF57"/>
<evidence type="ECO:0000256" key="4">
    <source>
        <dbReference type="ARBA" id="ARBA00023027"/>
    </source>
</evidence>
<keyword evidence="4 7" id="KW-0520">NAD</keyword>
<dbReference type="InterPro" id="IPR017953">
    <property type="entry name" value="Carbohydrate_kinase_pred_CS"/>
</dbReference>
<feature type="binding site" evidence="7">
    <location>
        <position position="244"/>
    </location>
    <ligand>
        <name>(6S)-NADPHX</name>
        <dbReference type="ChEBI" id="CHEBI:64076"/>
    </ligand>
</feature>
<dbReference type="GO" id="GO:0016301">
    <property type="term" value="F:kinase activity"/>
    <property type="evidence" value="ECO:0007669"/>
    <property type="project" value="UniProtKB-KW"/>
</dbReference>
<dbReference type="GO" id="GO:0047453">
    <property type="term" value="F:ATP-dependent NAD(P)H-hydrate dehydratase activity"/>
    <property type="evidence" value="ECO:0007669"/>
    <property type="project" value="UniProtKB-UniRule"/>
</dbReference>
<keyword evidence="1 7" id="KW-0547">Nucleotide-binding</keyword>
<gene>
    <name evidence="9" type="ORF">BN7_386</name>
</gene>